<comment type="caution">
    <text evidence="1">The sequence shown here is derived from an EMBL/GenBank/DDBJ whole genome shotgun (WGS) entry which is preliminary data.</text>
</comment>
<keyword evidence="2" id="KW-1185">Reference proteome</keyword>
<reference evidence="1 2" key="1">
    <citation type="submission" date="2006-02" db="EMBL/GenBank/DDBJ databases">
        <authorList>
            <person name="Murray A."/>
            <person name="Staley J."/>
            <person name="Ferriera S."/>
            <person name="Johnson J."/>
            <person name="Kravitz S."/>
            <person name="Halpern A."/>
            <person name="Remington K."/>
            <person name="Beeson K."/>
            <person name="Tran B."/>
            <person name="Rogers Y.-H."/>
            <person name="Friedman R."/>
            <person name="Venter J.C."/>
        </authorList>
    </citation>
    <scope>NUCLEOTIDE SEQUENCE [LARGE SCALE GENOMIC DNA]</scope>
    <source>
        <strain evidence="1 2">23-P</strain>
    </source>
</reference>
<evidence type="ECO:0000313" key="1">
    <source>
        <dbReference type="EMBL" id="EAR12624.1"/>
    </source>
</evidence>
<dbReference type="AlphaFoldDB" id="A4BZN1"/>
<dbReference type="eggNOG" id="ENOG5033CCZ">
    <property type="taxonomic scope" value="Bacteria"/>
</dbReference>
<sequence length="157" mass="17685">MNLNPKSLFFVCLFLSLTSCSQLKGKCIDEFGKVIPHVNISVKGKSIGTVSNLKGHFSFKNLKIRENDSLIFSSLNFEKKTIIIPLKINEIQLQSKVESLREIVISNKKKSKEKVAGTKTKSGNVVLFFTSKNLGSEISKIIEIKKNKVYELKEYSI</sequence>
<protein>
    <submittedName>
        <fullName evidence="1">Uncharacterized protein</fullName>
    </submittedName>
</protein>
<dbReference type="HOGENOM" id="CLU_1676242_0_0_10"/>
<dbReference type="Proteomes" id="UP000003053">
    <property type="component" value="Unassembled WGS sequence"/>
</dbReference>
<dbReference type="RefSeq" id="WP_004570292.1">
    <property type="nucleotide sequence ID" value="NZ_CH724148.1"/>
</dbReference>
<dbReference type="STRING" id="313594.PI23P_08360"/>
<gene>
    <name evidence="1" type="ORF">PI23P_08360</name>
</gene>
<accession>A4BZN1</accession>
<dbReference type="InterPro" id="IPR008969">
    <property type="entry name" value="CarboxyPept-like_regulatory"/>
</dbReference>
<organism evidence="1 2">
    <name type="scientific">Polaribacter irgensii 23-P</name>
    <dbReference type="NCBI Taxonomy" id="313594"/>
    <lineage>
        <taxon>Bacteria</taxon>
        <taxon>Pseudomonadati</taxon>
        <taxon>Bacteroidota</taxon>
        <taxon>Flavobacteriia</taxon>
        <taxon>Flavobacteriales</taxon>
        <taxon>Flavobacteriaceae</taxon>
    </lineage>
</organism>
<dbReference type="OrthoDB" id="8764943at2"/>
<dbReference type="EMBL" id="AAOG01000002">
    <property type="protein sequence ID" value="EAR12624.1"/>
    <property type="molecule type" value="Genomic_DNA"/>
</dbReference>
<dbReference type="Pfam" id="PF13715">
    <property type="entry name" value="CarbopepD_reg_2"/>
    <property type="match status" value="1"/>
</dbReference>
<dbReference type="SUPFAM" id="SSF49464">
    <property type="entry name" value="Carboxypeptidase regulatory domain-like"/>
    <property type="match status" value="1"/>
</dbReference>
<evidence type="ECO:0000313" key="2">
    <source>
        <dbReference type="Proteomes" id="UP000003053"/>
    </source>
</evidence>
<name>A4BZN1_9FLAO</name>
<proteinExistence type="predicted"/>
<dbReference type="PROSITE" id="PS51257">
    <property type="entry name" value="PROKAR_LIPOPROTEIN"/>
    <property type="match status" value="1"/>
</dbReference>